<feature type="compositionally biased region" description="Polar residues" evidence="2">
    <location>
        <begin position="478"/>
        <end position="489"/>
    </location>
</feature>
<feature type="domain" description="Sulfatase N-terminal" evidence="4">
    <location>
        <begin position="118"/>
        <end position="451"/>
    </location>
</feature>
<comment type="similarity">
    <text evidence="1">Belongs to the sulfatase family.</text>
</comment>
<keyword evidence="3" id="KW-1133">Transmembrane helix</keyword>
<keyword evidence="3" id="KW-0472">Membrane</keyword>
<dbReference type="AlphaFoldDB" id="A0ABD3QNU5"/>
<feature type="compositionally biased region" description="Basic and acidic residues" evidence="2">
    <location>
        <begin position="82"/>
        <end position="96"/>
    </location>
</feature>
<keyword evidence="6" id="KW-1185">Reference proteome</keyword>
<keyword evidence="3" id="KW-0812">Transmembrane</keyword>
<feature type="region of interest" description="Disordered" evidence="2">
    <location>
        <begin position="478"/>
        <end position="505"/>
    </location>
</feature>
<proteinExistence type="inferred from homology"/>
<feature type="transmembrane region" description="Helical" evidence="3">
    <location>
        <begin position="39"/>
        <end position="57"/>
    </location>
</feature>
<feature type="region of interest" description="Disordered" evidence="2">
    <location>
        <begin position="82"/>
        <end position="110"/>
    </location>
</feature>
<evidence type="ECO:0000313" key="5">
    <source>
        <dbReference type="EMBL" id="KAL3799425.1"/>
    </source>
</evidence>
<sequence>MLNAKSIYSLSPTFMALQLSPKRGLASKIMSTASLPSKLALGLLVLSAILMAMLYTIHKSASFQTNVPSGWIMDTPGANEAWKRKNEREQHRREMLETEQSTAAEADLEEEEERGPMNIILFYADDWRHDTLGAAGNPIVKTPVLDALAQEGVRFTQNCVTTSICWISRATLYSGQYLARHHFEMLGRGRTVNGTQMYFEVPQNETIYSLLKQKANYSVGHAGKLGLWVELDRDLNFDFMVDEDGWHYRKMGNKLWHITEKNTADALRFLTTRDKSKPFFLNVAYFATHAVDGDKRQYLPQNESLWMYENDTIPIPVTATEEAWKKMPNFFGDNNEGRTRWRWRFDTPEKHQSMMKNYYRMATEVDTSVGVLLDVLRNEGILNNTLVIFTTDNGNFHAEHGLADKWYPHQESIRVPLIIKDPRMSREFIGTTNDQFTLNIDLAATILSAAGLEPLPSMMGRDMSVLYRKNFGMHGATAQSRRTSHSTAGRQFLDPASDGEGKYHSGTETKWRTEFFYEHPMHSNPSYIPASEALVRKDYKYFYWPNFKYEQLFDIKNDPGELNDLFNSTNPVHKAKLEDMRKRFLELKMLAHSDLSIVL</sequence>
<dbReference type="InterPro" id="IPR000917">
    <property type="entry name" value="Sulfatase_N"/>
</dbReference>
<dbReference type="Gene3D" id="3.40.720.10">
    <property type="entry name" value="Alkaline Phosphatase, subunit A"/>
    <property type="match status" value="1"/>
</dbReference>
<dbReference type="Pfam" id="PF00884">
    <property type="entry name" value="Sulfatase"/>
    <property type="match status" value="1"/>
</dbReference>
<comment type="caution">
    <text evidence="5">The sequence shown here is derived from an EMBL/GenBank/DDBJ whole genome shotgun (WGS) entry which is preliminary data.</text>
</comment>
<reference evidence="5 6" key="1">
    <citation type="journal article" date="2020" name="G3 (Bethesda)">
        <title>Improved Reference Genome for Cyclotella cryptica CCMP332, a Model for Cell Wall Morphogenesis, Salinity Adaptation, and Lipid Production in Diatoms (Bacillariophyta).</title>
        <authorList>
            <person name="Roberts W.R."/>
            <person name="Downey K.M."/>
            <person name="Ruck E.C."/>
            <person name="Traller J.C."/>
            <person name="Alverson A.J."/>
        </authorList>
    </citation>
    <scope>NUCLEOTIDE SEQUENCE [LARGE SCALE GENOMIC DNA]</scope>
    <source>
        <strain evidence="5 6">CCMP332</strain>
    </source>
</reference>
<dbReference type="PANTHER" id="PTHR43108:SF6">
    <property type="entry name" value="N-SULPHOGLUCOSAMINE SULPHOHYDROLASE"/>
    <property type="match status" value="1"/>
</dbReference>
<evidence type="ECO:0000256" key="3">
    <source>
        <dbReference type="SAM" id="Phobius"/>
    </source>
</evidence>
<protein>
    <recommendedName>
        <fullName evidence="4">Sulfatase N-terminal domain-containing protein</fullName>
    </recommendedName>
</protein>
<dbReference type="PANTHER" id="PTHR43108">
    <property type="entry name" value="N-ACETYLGLUCOSAMINE-6-SULFATASE FAMILY MEMBER"/>
    <property type="match status" value="1"/>
</dbReference>
<dbReference type="InterPro" id="IPR017850">
    <property type="entry name" value="Alkaline_phosphatase_core_sf"/>
</dbReference>
<accession>A0ABD3QNU5</accession>
<evidence type="ECO:0000256" key="2">
    <source>
        <dbReference type="SAM" id="MobiDB-lite"/>
    </source>
</evidence>
<name>A0ABD3QNU5_9STRA</name>
<evidence type="ECO:0000313" key="6">
    <source>
        <dbReference type="Proteomes" id="UP001516023"/>
    </source>
</evidence>
<organism evidence="5 6">
    <name type="scientific">Cyclotella cryptica</name>
    <dbReference type="NCBI Taxonomy" id="29204"/>
    <lineage>
        <taxon>Eukaryota</taxon>
        <taxon>Sar</taxon>
        <taxon>Stramenopiles</taxon>
        <taxon>Ochrophyta</taxon>
        <taxon>Bacillariophyta</taxon>
        <taxon>Coscinodiscophyceae</taxon>
        <taxon>Thalassiosirophycidae</taxon>
        <taxon>Stephanodiscales</taxon>
        <taxon>Stephanodiscaceae</taxon>
        <taxon>Cyclotella</taxon>
    </lineage>
</organism>
<evidence type="ECO:0000259" key="4">
    <source>
        <dbReference type="Pfam" id="PF00884"/>
    </source>
</evidence>
<gene>
    <name evidence="5" type="ORF">HJC23_013880</name>
</gene>
<evidence type="ECO:0000256" key="1">
    <source>
        <dbReference type="ARBA" id="ARBA00008779"/>
    </source>
</evidence>
<dbReference type="SUPFAM" id="SSF53649">
    <property type="entry name" value="Alkaline phosphatase-like"/>
    <property type="match status" value="1"/>
</dbReference>
<dbReference type="Proteomes" id="UP001516023">
    <property type="component" value="Unassembled WGS sequence"/>
</dbReference>
<dbReference type="EMBL" id="JABMIG020000039">
    <property type="protein sequence ID" value="KAL3799425.1"/>
    <property type="molecule type" value="Genomic_DNA"/>
</dbReference>